<dbReference type="Proteomes" id="UP000231162">
    <property type="component" value="Unassembled WGS sequence"/>
</dbReference>
<evidence type="ECO:0008006" key="4">
    <source>
        <dbReference type="Google" id="ProtNLM"/>
    </source>
</evidence>
<evidence type="ECO:0000313" key="2">
    <source>
        <dbReference type="EMBL" id="PIS07236.1"/>
    </source>
</evidence>
<feature type="transmembrane region" description="Helical" evidence="1">
    <location>
        <begin position="170"/>
        <end position="187"/>
    </location>
</feature>
<keyword evidence="1" id="KW-0472">Membrane</keyword>
<protein>
    <recommendedName>
        <fullName evidence="4">Glycosyltransferase RgtA/B/C/D-like domain-containing protein</fullName>
    </recommendedName>
</protein>
<proteinExistence type="predicted"/>
<feature type="transmembrane region" description="Helical" evidence="1">
    <location>
        <begin position="309"/>
        <end position="331"/>
    </location>
</feature>
<feature type="transmembrane region" description="Helical" evidence="1">
    <location>
        <begin position="276"/>
        <end position="297"/>
    </location>
</feature>
<feature type="transmembrane region" description="Helical" evidence="1">
    <location>
        <begin position="145"/>
        <end position="163"/>
    </location>
</feature>
<name>A0A2M6R9R8_9BACT</name>
<sequence>MKLPRFSFLSTRTLFTCGALLGIILLRWYLIRFGFIYDGFVVPPGGDPAVHIQLAQYLASGHSWLASGLQYPPGFHLLVVYVSNIFHISILQSTIILGQLTVLLPIIATFIIADKWFNRHTAIAAAALIGLASASPIVAYMDGNYPNLVGSGFLMIIGFTYFVESLREKPLLNSIYTSIAFILLAFVHHLSFILMLVIIIVYLVVIFIIQHGTGNHLPHFKRVGVFAFIGIIASGWLGYFLFGKTLFLPALTRIFNGSAPSFSDAYLSRPLGLGEYGATLGPLVLVLGLIGFLFVLNSRSPLLKVERKVFLLTWITVIAVLSQLSVVGLPSRLARELAVPCAIAGGILASVLISQAHERWRQWLTFGIIAIFITSQTVMLMTGPAHLPGGFSSMIWLGKKDLSKIVALNSLPDGVSIVMTPASPYYNVLVPNKKLVVSQTFDGSSYIFLGARLNPIPDPVAYPYFAHFDTIEKALKKAPNTKLLYSFPDGSEIREVL</sequence>
<comment type="caution">
    <text evidence="2">The sequence shown here is derived from an EMBL/GenBank/DDBJ whole genome shotgun (WGS) entry which is preliminary data.</text>
</comment>
<feature type="transmembrane region" description="Helical" evidence="1">
    <location>
        <begin position="85"/>
        <end position="113"/>
    </location>
</feature>
<dbReference type="AlphaFoldDB" id="A0A2M6R9R8"/>
<dbReference type="EMBL" id="PEZX01000007">
    <property type="protein sequence ID" value="PIS07236.1"/>
    <property type="molecule type" value="Genomic_DNA"/>
</dbReference>
<keyword evidence="1" id="KW-0812">Transmembrane</keyword>
<reference evidence="3" key="1">
    <citation type="submission" date="2017-09" db="EMBL/GenBank/DDBJ databases">
        <title>Depth-based differentiation of microbial function through sediment-hosted aquifers and enrichment of novel symbionts in the deep terrestrial subsurface.</title>
        <authorList>
            <person name="Probst A.J."/>
            <person name="Ladd B."/>
            <person name="Jarett J.K."/>
            <person name="Geller-Mcgrath D.E."/>
            <person name="Sieber C.M.K."/>
            <person name="Emerson J.B."/>
            <person name="Anantharaman K."/>
            <person name="Thomas B.C."/>
            <person name="Malmstrom R."/>
            <person name="Stieglmeier M."/>
            <person name="Klingl A."/>
            <person name="Woyke T."/>
            <person name="Ryan C.M."/>
            <person name="Banfield J.F."/>
        </authorList>
    </citation>
    <scope>NUCLEOTIDE SEQUENCE [LARGE SCALE GENOMIC DNA]</scope>
</reference>
<organism evidence="2 3">
    <name type="scientific">Candidatus Berkelbacteria bacterium CG10_big_fil_rev_8_21_14_0_10_43_14</name>
    <dbReference type="NCBI Taxonomy" id="1974515"/>
    <lineage>
        <taxon>Bacteria</taxon>
        <taxon>Candidatus Berkelbacteria</taxon>
    </lineage>
</organism>
<feature type="transmembrane region" description="Helical" evidence="1">
    <location>
        <begin position="193"/>
        <end position="211"/>
    </location>
</feature>
<keyword evidence="1" id="KW-1133">Transmembrane helix</keyword>
<gene>
    <name evidence="2" type="ORF">COT79_00360</name>
</gene>
<feature type="transmembrane region" description="Helical" evidence="1">
    <location>
        <begin position="223"/>
        <end position="242"/>
    </location>
</feature>
<evidence type="ECO:0000256" key="1">
    <source>
        <dbReference type="SAM" id="Phobius"/>
    </source>
</evidence>
<feature type="transmembrane region" description="Helical" evidence="1">
    <location>
        <begin position="12"/>
        <end position="31"/>
    </location>
</feature>
<accession>A0A2M6R9R8</accession>
<feature type="transmembrane region" description="Helical" evidence="1">
    <location>
        <begin position="363"/>
        <end position="383"/>
    </location>
</feature>
<feature type="transmembrane region" description="Helical" evidence="1">
    <location>
        <begin position="120"/>
        <end position="139"/>
    </location>
</feature>
<feature type="transmembrane region" description="Helical" evidence="1">
    <location>
        <begin position="337"/>
        <end position="356"/>
    </location>
</feature>
<evidence type="ECO:0000313" key="3">
    <source>
        <dbReference type="Proteomes" id="UP000231162"/>
    </source>
</evidence>